<dbReference type="InterPro" id="IPR027417">
    <property type="entry name" value="P-loop_NTPase"/>
</dbReference>
<dbReference type="VEuPathDB" id="FungiDB:DFL_008163"/>
<reference evidence="8 9" key="1">
    <citation type="submission" date="2019-01" db="EMBL/GenBank/DDBJ databases">
        <title>Intercellular communication is required for trap formation in the nematode-trapping fungus Duddingtonia flagrans.</title>
        <authorList>
            <person name="Youssar L."/>
            <person name="Wernet V."/>
            <person name="Hensel N."/>
            <person name="Hildebrandt H.-G."/>
            <person name="Fischer R."/>
        </authorList>
    </citation>
    <scope>NUCLEOTIDE SEQUENCE [LARGE SCALE GENOMIC DNA]</scope>
    <source>
        <strain evidence="8 9">CBS H-5679</strain>
    </source>
</reference>
<evidence type="ECO:0000256" key="1">
    <source>
        <dbReference type="ARBA" id="ARBA00012552"/>
    </source>
</evidence>
<dbReference type="EMBL" id="SAEB01000012">
    <property type="protein sequence ID" value="RVD80262.1"/>
    <property type="molecule type" value="Genomic_DNA"/>
</dbReference>
<dbReference type="OrthoDB" id="10253254at2759"/>
<evidence type="ECO:0000256" key="5">
    <source>
        <dbReference type="ARBA" id="ARBA00022840"/>
    </source>
</evidence>
<evidence type="ECO:0000256" key="2">
    <source>
        <dbReference type="ARBA" id="ARBA00022741"/>
    </source>
</evidence>
<keyword evidence="5" id="KW-0067">ATP-binding</keyword>
<keyword evidence="2" id="KW-0547">Nucleotide-binding</keyword>
<protein>
    <recommendedName>
        <fullName evidence="1">RNA helicase</fullName>
        <ecNumber evidence="1">3.6.4.13</ecNumber>
    </recommendedName>
</protein>
<feature type="domain" description="Helicase-associated" evidence="7">
    <location>
        <begin position="377"/>
        <end position="460"/>
    </location>
</feature>
<dbReference type="Proteomes" id="UP000283090">
    <property type="component" value="Unassembled WGS sequence"/>
</dbReference>
<dbReference type="GO" id="GO:0016787">
    <property type="term" value="F:hydrolase activity"/>
    <property type="evidence" value="ECO:0007669"/>
    <property type="project" value="UniProtKB-KW"/>
</dbReference>
<dbReference type="FunFam" id="1.10.10.2130:FF:000001">
    <property type="entry name" value="Pre-mRNA-splicing factor ATP-dependent RNA helicase"/>
    <property type="match status" value="1"/>
</dbReference>
<dbReference type="Gene3D" id="1.10.10.2130">
    <property type="entry name" value="DEAH helicase family, winged-helix domain"/>
    <property type="match status" value="1"/>
</dbReference>
<dbReference type="Pfam" id="PF07717">
    <property type="entry name" value="OB_NTP_bind"/>
    <property type="match status" value="1"/>
</dbReference>
<dbReference type="InterPro" id="IPR042035">
    <property type="entry name" value="DEAH_win-hel_dom"/>
</dbReference>
<dbReference type="PANTHER" id="PTHR18934:SF136">
    <property type="entry name" value="ATP-DEPENDENT RNA HELICASE DHX35-RELATED"/>
    <property type="match status" value="1"/>
</dbReference>
<dbReference type="EC" id="3.6.4.13" evidence="1"/>
<keyword evidence="9" id="KW-1185">Reference proteome</keyword>
<dbReference type="PANTHER" id="PTHR18934">
    <property type="entry name" value="ATP-DEPENDENT RNA HELICASE"/>
    <property type="match status" value="1"/>
</dbReference>
<organism evidence="8 9">
    <name type="scientific">Arthrobotrys flagrans</name>
    <name type="common">Nematode-trapping fungus</name>
    <name type="synonym">Trichothecium flagrans</name>
    <dbReference type="NCBI Taxonomy" id="97331"/>
    <lineage>
        <taxon>Eukaryota</taxon>
        <taxon>Fungi</taxon>
        <taxon>Dikarya</taxon>
        <taxon>Ascomycota</taxon>
        <taxon>Pezizomycotina</taxon>
        <taxon>Orbiliomycetes</taxon>
        <taxon>Orbiliales</taxon>
        <taxon>Orbiliaceae</taxon>
        <taxon>Arthrobotrys</taxon>
    </lineage>
</organism>
<dbReference type="AlphaFoldDB" id="A0A436ZN42"/>
<comment type="catalytic activity">
    <reaction evidence="6">
        <text>ATP + H2O = ADP + phosphate + H(+)</text>
        <dbReference type="Rhea" id="RHEA:13065"/>
        <dbReference type="ChEBI" id="CHEBI:15377"/>
        <dbReference type="ChEBI" id="CHEBI:15378"/>
        <dbReference type="ChEBI" id="CHEBI:30616"/>
        <dbReference type="ChEBI" id="CHEBI:43474"/>
        <dbReference type="ChEBI" id="CHEBI:456216"/>
        <dbReference type="EC" id="3.6.4.13"/>
    </reaction>
</comment>
<dbReference type="InterPro" id="IPR011709">
    <property type="entry name" value="DEAD-box_helicase_OB_fold"/>
</dbReference>
<sequence length="595" mass="65734">MDEPVQKAVDDHRVTIWINTTRESTRALPNYLLDAGWGDSGKLICCVHPTDADAKQAAEFDIGSANSVAAYSILFETSSSSKTKIIHTSARLVIQEALVDPLLDRYSIVIVNDYHLRTLEIDLVLGLLKKILKKRENIHVLVAGATPESLDVLSNYLPDAKVLSLNTSTYAVDLHSISVSTDNYITTALETVLALPTTGASGNTVVFLPSKEGLELKRRLEDSSWASSEPPNVRSVNTPFELESFEKDVENAESTSCVIITSLPAGLVARRIPVTVAIDSGFQELRYGRHGFANLARTQPVSQETANQRARVAGLSAPGKCYRLYPQDRFDKLQKAETPEIQRTSLDHSILQLKSLGVDNILRFDYLSPPPSSMIAEALDRLAAIGAMDGNAELTKPFGEQLAQLPLKPLHGAVLLRSLEKGCFDQIISLIAVLLSKGDYFDHEKSQPFVAQEGDSLTWLNIYESFVKSGPAPARGNWCRKHGLSEQRLLKAVEIRDQLLRILQHRRIKTTKSELATSVTITRCIASVYQHNSASRISNGVFRTTEGSLEVRIHPSSVLYNLNPGLIVFEEVVERDGRLFAKDVTVVERDWVGRV</sequence>
<dbReference type="InterPro" id="IPR048333">
    <property type="entry name" value="HA2_WH"/>
</dbReference>
<dbReference type="GO" id="GO:0003723">
    <property type="term" value="F:RNA binding"/>
    <property type="evidence" value="ECO:0007669"/>
    <property type="project" value="TreeGrafter"/>
</dbReference>
<dbReference type="InterPro" id="IPR007502">
    <property type="entry name" value="Helicase-assoc_dom"/>
</dbReference>
<dbReference type="STRING" id="97331.A0A436ZN42"/>
<evidence type="ECO:0000313" key="9">
    <source>
        <dbReference type="Proteomes" id="UP000283090"/>
    </source>
</evidence>
<dbReference type="Gene3D" id="3.40.50.300">
    <property type="entry name" value="P-loop containing nucleotide triphosphate hydrolases"/>
    <property type="match status" value="2"/>
</dbReference>
<accession>A0A436ZN42</accession>
<evidence type="ECO:0000259" key="7">
    <source>
        <dbReference type="SMART" id="SM00847"/>
    </source>
</evidence>
<proteinExistence type="predicted"/>
<keyword evidence="3" id="KW-0378">Hydrolase</keyword>
<keyword evidence="4" id="KW-0347">Helicase</keyword>
<evidence type="ECO:0000256" key="4">
    <source>
        <dbReference type="ARBA" id="ARBA00022806"/>
    </source>
</evidence>
<dbReference type="SUPFAM" id="SSF52540">
    <property type="entry name" value="P-loop containing nucleoside triphosphate hydrolases"/>
    <property type="match status" value="1"/>
</dbReference>
<dbReference type="RefSeq" id="XP_067485806.1">
    <property type="nucleotide sequence ID" value="XM_067637859.1"/>
</dbReference>
<comment type="caution">
    <text evidence="8">The sequence shown here is derived from an EMBL/GenBank/DDBJ whole genome shotgun (WGS) entry which is preliminary data.</text>
</comment>
<evidence type="ECO:0000313" key="8">
    <source>
        <dbReference type="EMBL" id="RVD80262.1"/>
    </source>
</evidence>
<gene>
    <name evidence="8" type="ORF">DFL_008163</name>
</gene>
<dbReference type="GO" id="GO:0005524">
    <property type="term" value="F:ATP binding"/>
    <property type="evidence" value="ECO:0007669"/>
    <property type="project" value="UniProtKB-KW"/>
</dbReference>
<evidence type="ECO:0000256" key="3">
    <source>
        <dbReference type="ARBA" id="ARBA00022801"/>
    </source>
</evidence>
<dbReference type="SMART" id="SM00847">
    <property type="entry name" value="HA2"/>
    <property type="match status" value="1"/>
</dbReference>
<dbReference type="GeneID" id="93590474"/>
<dbReference type="Pfam" id="PF04408">
    <property type="entry name" value="WHD_HA2"/>
    <property type="match status" value="1"/>
</dbReference>
<dbReference type="GO" id="GO:0003724">
    <property type="term" value="F:RNA helicase activity"/>
    <property type="evidence" value="ECO:0007669"/>
    <property type="project" value="UniProtKB-EC"/>
</dbReference>
<evidence type="ECO:0000256" key="6">
    <source>
        <dbReference type="ARBA" id="ARBA00047984"/>
    </source>
</evidence>
<name>A0A436ZN42_ARTFL</name>